<feature type="region of interest" description="Disordered" evidence="4">
    <location>
        <begin position="688"/>
        <end position="728"/>
    </location>
</feature>
<evidence type="ECO:0000256" key="2">
    <source>
        <dbReference type="ARBA" id="ARBA00022490"/>
    </source>
</evidence>
<dbReference type="Proteomes" id="UP000044602">
    <property type="component" value="Unassembled WGS sequence"/>
</dbReference>
<evidence type="ECO:0000256" key="1">
    <source>
        <dbReference type="ARBA" id="ARBA00004496"/>
    </source>
</evidence>
<gene>
    <name evidence="6" type="ORF">BN1708_013356</name>
</gene>
<organism evidence="6 7">
    <name type="scientific">Verticillium longisporum</name>
    <name type="common">Verticillium dahliae var. longisporum</name>
    <dbReference type="NCBI Taxonomy" id="100787"/>
    <lineage>
        <taxon>Eukaryota</taxon>
        <taxon>Fungi</taxon>
        <taxon>Dikarya</taxon>
        <taxon>Ascomycota</taxon>
        <taxon>Pezizomycotina</taxon>
        <taxon>Sordariomycetes</taxon>
        <taxon>Hypocreomycetidae</taxon>
        <taxon>Glomerellales</taxon>
        <taxon>Plectosphaerellaceae</taxon>
        <taxon>Verticillium</taxon>
    </lineage>
</organism>
<feature type="compositionally biased region" description="Basic residues" evidence="4">
    <location>
        <begin position="689"/>
        <end position="701"/>
    </location>
</feature>
<dbReference type="PANTHER" id="PTHR47256">
    <property type="entry name" value="ZN(II)2CYS6 TRANSCRIPTION FACTOR (EUROFUNG)-RELATED"/>
    <property type="match status" value="1"/>
</dbReference>
<evidence type="ECO:0000313" key="6">
    <source>
        <dbReference type="EMBL" id="CRK22229.1"/>
    </source>
</evidence>
<sequence>MCFSFPLSVARDTAAILASLPPKAVEVHGMGIMEKIFEIGTWCVNVLGACESVGFAPGGMDLTAGDLGVLNTGRRSSSKDPIEFFVRTLSASPNSRVQFAEKLLKAAGENPGCMRVALSPGVGGGLGEVPPNWRGETVSTLHKQNFDLKLELYHRRERQTTLEEKVDQLASEKEQLEEVNDRLLEELEKRDKAVQEAVQMIVLLEARVEKLVEEREMVRQVETAGYLAEMDASLDAPTPKARTADLTRLEEDVRKLNRMPSFVSEKTETTANLRNVYLGTRGNLTLPKLTEGLADTDPGRAGMVSPSLSVLSESSFASIYGEKESDDGYLQTDIEGVRPHAGPRAYSNPSDLASMPRSRTVTPSRGPRSGSFSRSGSGQYRSITDVIEQSSPLQRLERLEGYASNGASPSTDKVARTRSQSQSKTKQEKHTISTSTLRRFKNSSGDTLVQQPNTTTNERSFLASSSQRVGEKPEPVPEHNGGAPIMPPSATTTRYEADFAHHGHGRPLKPQPRPRSADESTISHRKSKAWLQENGDEDDNASIMSLESSLDIWMQQGKEPKQVGRTSPDLFGFPTKTGGWETDAMFGPGASRSSLHARTGSASTSRQPEPVMGKLRKSFGRRRDSTDSQMQANEAGPHTPQQMSEKQGQGQGRGPYPPFTRPATATPRDGRMKTLWRRIAIDESYRHLLKDHRSRRGHRPQARNYQQRDGPRVVKPRRPARNVASKRQRPQCLRCQRLSKECVYDTAQLETPRQSLRRKHGELELRNSNLEHLFGFLRDAPEADVAGVLRRLREGADFDTLGAHIRDGDLLLQMAVRPDLVYTYTFPYAKHMPAALAQDASIPYTKSLLYQNTVGLLARPQDARLGDQDWHRVYRIPFHAVELVDRRVETIRGSTWTSIAVADSVVRRLMGVYFILQHPFYTFFDKDIFLEDLVSERHRFCSPLLFNAVMAEACHGYSAISDRYRFWDPQKLTYQFLAEARRLWEIEMQSGEDTITTVQAAMIMCAGYSTTGLDQLGTEYLRQGARMAERLQIFGSLDHVRNPLRRRVYGMTAWALFGYQGMFAFHMWQPPVLTTPPAVPLADVKAYNGEYGEIWVRYPSAQMPTSVQSGETFIIFSQLRIIMAQIADLAARKRAQGTKLTADDAAVFRTRLVAWFNSLPAFLSPDYIALPAHLKIHMQYHNVMLSLFDSFADQGSGSPVAAYREICAHSRQCLDVLVRLYYLRHGFESWNDSLPTWLLYLAQLCIRDLARADDPLADEATVSTLMLCAKGLQDQGRSLYIARVFFHILRCEMPSAVAEVLDRDVTDMADERSNTGTGAHHLRASWPVQTISISDEPDRLLERLSLEDRRTEEPEDQSEAAATSSDYESTMELGSEPSVGLPAGT</sequence>
<evidence type="ECO:0000256" key="4">
    <source>
        <dbReference type="SAM" id="MobiDB-lite"/>
    </source>
</evidence>
<feature type="compositionally biased region" description="Polar residues" evidence="4">
    <location>
        <begin position="405"/>
        <end position="424"/>
    </location>
</feature>
<feature type="region of interest" description="Disordered" evidence="4">
    <location>
        <begin position="584"/>
        <end position="672"/>
    </location>
</feature>
<feature type="domain" description="Centrosomin N-terminal motif 1" evidence="5">
    <location>
        <begin position="136"/>
        <end position="199"/>
    </location>
</feature>
<feature type="region of interest" description="Disordered" evidence="4">
    <location>
        <begin position="334"/>
        <end position="524"/>
    </location>
</feature>
<dbReference type="InterPro" id="IPR012943">
    <property type="entry name" value="Cnn_1N"/>
</dbReference>
<feature type="compositionally biased region" description="Polar residues" evidence="4">
    <location>
        <begin position="432"/>
        <end position="468"/>
    </location>
</feature>
<keyword evidence="7" id="KW-1185">Reference proteome</keyword>
<feature type="compositionally biased region" description="Low complexity" evidence="4">
    <location>
        <begin position="364"/>
        <end position="382"/>
    </location>
</feature>
<protein>
    <recommendedName>
        <fullName evidence="5">Centrosomin N-terminal motif 1 domain-containing protein</fullName>
    </recommendedName>
</protein>
<dbReference type="PANTHER" id="PTHR47256:SF1">
    <property type="entry name" value="ZN(II)2CYS6 TRANSCRIPTION FACTOR (EUROFUNG)"/>
    <property type="match status" value="1"/>
</dbReference>
<dbReference type="CDD" id="cd14686">
    <property type="entry name" value="bZIP"/>
    <property type="match status" value="1"/>
</dbReference>
<feature type="coiled-coil region" evidence="3">
    <location>
        <begin position="159"/>
        <end position="221"/>
    </location>
</feature>
<accession>A0A0G4LJU8</accession>
<dbReference type="InterPro" id="IPR053187">
    <property type="entry name" value="Notoamide_regulator"/>
</dbReference>
<keyword evidence="2" id="KW-0963">Cytoplasm</keyword>
<reference evidence="6 7" key="1">
    <citation type="submission" date="2015-05" db="EMBL/GenBank/DDBJ databases">
        <authorList>
            <person name="Wang D.B."/>
            <person name="Wang M."/>
        </authorList>
    </citation>
    <scope>NUCLEOTIDE SEQUENCE [LARGE SCALE GENOMIC DNA]</scope>
    <source>
        <strain evidence="6">VL1</strain>
    </source>
</reference>
<evidence type="ECO:0000256" key="3">
    <source>
        <dbReference type="SAM" id="Coils"/>
    </source>
</evidence>
<dbReference type="EMBL" id="CVQH01013780">
    <property type="protein sequence ID" value="CRK22229.1"/>
    <property type="molecule type" value="Genomic_DNA"/>
</dbReference>
<feature type="region of interest" description="Disordered" evidence="4">
    <location>
        <begin position="1346"/>
        <end position="1385"/>
    </location>
</feature>
<feature type="compositionally biased region" description="Basic residues" evidence="4">
    <location>
        <begin position="714"/>
        <end position="728"/>
    </location>
</feature>
<evidence type="ECO:0000313" key="7">
    <source>
        <dbReference type="Proteomes" id="UP000044602"/>
    </source>
</evidence>
<evidence type="ECO:0000259" key="5">
    <source>
        <dbReference type="Pfam" id="PF07989"/>
    </source>
</evidence>
<keyword evidence="3" id="KW-0175">Coiled coil</keyword>
<dbReference type="CDD" id="cd12148">
    <property type="entry name" value="fungal_TF_MHR"/>
    <property type="match status" value="1"/>
</dbReference>
<feature type="compositionally biased region" description="Polar residues" evidence="4">
    <location>
        <begin position="347"/>
        <end position="363"/>
    </location>
</feature>
<dbReference type="STRING" id="100787.A0A0G4LJU8"/>
<name>A0A0G4LJU8_VERLO</name>
<dbReference type="GO" id="GO:0005737">
    <property type="term" value="C:cytoplasm"/>
    <property type="evidence" value="ECO:0007669"/>
    <property type="project" value="UniProtKB-SubCell"/>
</dbReference>
<dbReference type="GO" id="GO:0005815">
    <property type="term" value="C:microtubule organizing center"/>
    <property type="evidence" value="ECO:0007669"/>
    <property type="project" value="InterPro"/>
</dbReference>
<comment type="subcellular location">
    <subcellularLocation>
        <location evidence="1">Cytoplasm</location>
    </subcellularLocation>
</comment>
<proteinExistence type="predicted"/>
<feature type="compositionally biased region" description="Polar residues" evidence="4">
    <location>
        <begin position="591"/>
        <end position="607"/>
    </location>
</feature>
<dbReference type="Pfam" id="PF07989">
    <property type="entry name" value="Cnn_1N"/>
    <property type="match status" value="1"/>
</dbReference>